<dbReference type="InterPro" id="IPR026123">
    <property type="entry name" value="STIL"/>
</dbReference>
<dbReference type="GO" id="GO:0007224">
    <property type="term" value="P:smoothened signaling pathway"/>
    <property type="evidence" value="ECO:0007669"/>
    <property type="project" value="TreeGrafter"/>
</dbReference>
<dbReference type="PANTHER" id="PTHR15128:SF0">
    <property type="entry name" value="SCL-INTERRUPTING LOCUS PROTEIN"/>
    <property type="match status" value="1"/>
</dbReference>
<evidence type="ECO:0000313" key="2">
    <source>
        <dbReference type="EMBL" id="CDQ69626.1"/>
    </source>
</evidence>
<organism evidence="2 3">
    <name type="scientific">Oncorhynchus mykiss</name>
    <name type="common">Rainbow trout</name>
    <name type="synonym">Salmo gairdneri</name>
    <dbReference type="NCBI Taxonomy" id="8022"/>
    <lineage>
        <taxon>Eukaryota</taxon>
        <taxon>Metazoa</taxon>
        <taxon>Chordata</taxon>
        <taxon>Craniata</taxon>
        <taxon>Vertebrata</taxon>
        <taxon>Euteleostomi</taxon>
        <taxon>Actinopterygii</taxon>
        <taxon>Neopterygii</taxon>
        <taxon>Teleostei</taxon>
        <taxon>Protacanthopterygii</taxon>
        <taxon>Salmoniformes</taxon>
        <taxon>Salmonidae</taxon>
        <taxon>Salmoninae</taxon>
        <taxon>Oncorhynchus</taxon>
    </lineage>
</organism>
<gene>
    <name evidence="2" type="ORF">GSONMT00053433001</name>
</gene>
<dbReference type="GO" id="GO:0005815">
    <property type="term" value="C:microtubule organizing center"/>
    <property type="evidence" value="ECO:0007669"/>
    <property type="project" value="TreeGrafter"/>
</dbReference>
<proteinExistence type="predicted"/>
<dbReference type="InterPro" id="IPR057731">
    <property type="entry name" value="STIL_N"/>
</dbReference>
<sequence>MTTRSSENALAAITFPKSKLALWDPTSNGDVISLHLSYYRNPRLLLVESSSFVPPAFPRE</sequence>
<dbReference type="EMBL" id="FR904678">
    <property type="protein sequence ID" value="CDQ69626.1"/>
    <property type="molecule type" value="Genomic_DNA"/>
</dbReference>
<dbReference type="GO" id="GO:0007052">
    <property type="term" value="P:mitotic spindle organization"/>
    <property type="evidence" value="ECO:0007669"/>
    <property type="project" value="TreeGrafter"/>
</dbReference>
<dbReference type="STRING" id="8022.A0A060WR53"/>
<dbReference type="AlphaFoldDB" id="A0A060WR53"/>
<accession>A0A060WR53</accession>
<reference evidence="2" key="2">
    <citation type="submission" date="2014-03" db="EMBL/GenBank/DDBJ databases">
        <authorList>
            <person name="Genoscope - CEA"/>
        </authorList>
    </citation>
    <scope>NUCLEOTIDE SEQUENCE</scope>
</reference>
<dbReference type="PANTHER" id="PTHR15128">
    <property type="entry name" value="TAL1 SCL INTERRUPTING LOCUS"/>
    <property type="match status" value="1"/>
</dbReference>
<dbReference type="Pfam" id="PF15253">
    <property type="entry name" value="STIL_N"/>
    <property type="match status" value="1"/>
</dbReference>
<feature type="domain" description="STIL N-terminal" evidence="1">
    <location>
        <begin position="22"/>
        <end position="49"/>
    </location>
</feature>
<name>A0A060WR53_ONCMY</name>
<evidence type="ECO:0000313" key="3">
    <source>
        <dbReference type="Proteomes" id="UP000193380"/>
    </source>
</evidence>
<dbReference type="Proteomes" id="UP000193380">
    <property type="component" value="Unassembled WGS sequence"/>
</dbReference>
<dbReference type="PaxDb" id="8022-A0A060WR53"/>
<protein>
    <recommendedName>
        <fullName evidence="1">STIL N-terminal domain-containing protein</fullName>
    </recommendedName>
</protein>
<dbReference type="GO" id="GO:0071539">
    <property type="term" value="P:protein localization to centrosome"/>
    <property type="evidence" value="ECO:0007669"/>
    <property type="project" value="TreeGrafter"/>
</dbReference>
<reference evidence="2" key="1">
    <citation type="journal article" date="2014" name="Nat. Commun.">
        <title>The rainbow trout genome provides novel insights into evolution after whole-genome duplication in vertebrates.</title>
        <authorList>
            <person name="Berthelot C."/>
            <person name="Brunet F."/>
            <person name="Chalopin D."/>
            <person name="Juanchich A."/>
            <person name="Bernard M."/>
            <person name="Noel B."/>
            <person name="Bento P."/>
            <person name="Da Silva C."/>
            <person name="Labadie K."/>
            <person name="Alberti A."/>
            <person name="Aury J.M."/>
            <person name="Louis A."/>
            <person name="Dehais P."/>
            <person name="Bardou P."/>
            <person name="Montfort J."/>
            <person name="Klopp C."/>
            <person name="Cabau C."/>
            <person name="Gaspin C."/>
            <person name="Thorgaard G.H."/>
            <person name="Boussaha M."/>
            <person name="Quillet E."/>
            <person name="Guyomard R."/>
            <person name="Galiana D."/>
            <person name="Bobe J."/>
            <person name="Volff J.N."/>
            <person name="Genet C."/>
            <person name="Wincker P."/>
            <person name="Jaillon O."/>
            <person name="Roest Crollius H."/>
            <person name="Guiguen Y."/>
        </authorList>
    </citation>
    <scope>NUCLEOTIDE SEQUENCE [LARGE SCALE GENOMIC DNA]</scope>
</reference>
<evidence type="ECO:0000259" key="1">
    <source>
        <dbReference type="Pfam" id="PF15253"/>
    </source>
</evidence>
<dbReference type="GO" id="GO:0031023">
    <property type="term" value="P:microtubule organizing center organization"/>
    <property type="evidence" value="ECO:0007669"/>
    <property type="project" value="TreeGrafter"/>
</dbReference>